<comment type="caution">
    <text evidence="4">The sequence shown here is derived from an EMBL/GenBank/DDBJ whole genome shotgun (WGS) entry which is preliminary data.</text>
</comment>
<reference evidence="4" key="2">
    <citation type="submission" date="2020-09" db="EMBL/GenBank/DDBJ databases">
        <authorList>
            <person name="Sun Q."/>
            <person name="Zhou Y."/>
        </authorList>
    </citation>
    <scope>NUCLEOTIDE SEQUENCE</scope>
    <source>
        <strain evidence="4">CGMCC 1.12408</strain>
    </source>
</reference>
<protein>
    <submittedName>
        <fullName evidence="4">Methyltransferase</fullName>
    </submittedName>
</protein>
<keyword evidence="5" id="KW-1185">Reference proteome</keyword>
<dbReference type="SUPFAM" id="SSF53335">
    <property type="entry name" value="S-adenosyl-L-methionine-dependent methyltransferases"/>
    <property type="match status" value="1"/>
</dbReference>
<gene>
    <name evidence="4" type="ORF">GCM10008025_09620</name>
</gene>
<dbReference type="AlphaFoldDB" id="A0A916W5K9"/>
<dbReference type="InterPro" id="IPR051052">
    <property type="entry name" value="Diverse_substrate_MTase"/>
</dbReference>
<dbReference type="InterPro" id="IPR041698">
    <property type="entry name" value="Methyltransf_25"/>
</dbReference>
<dbReference type="EMBL" id="BMEY01000004">
    <property type="protein sequence ID" value="GGA67862.1"/>
    <property type="molecule type" value="Genomic_DNA"/>
</dbReference>
<dbReference type="PANTHER" id="PTHR44942:SF4">
    <property type="entry name" value="METHYLTRANSFERASE TYPE 11 DOMAIN-CONTAINING PROTEIN"/>
    <property type="match status" value="1"/>
</dbReference>
<feature type="domain" description="Methyltransferase" evidence="3">
    <location>
        <begin position="44"/>
        <end position="136"/>
    </location>
</feature>
<proteinExistence type="predicted"/>
<dbReference type="GO" id="GO:0032259">
    <property type="term" value="P:methylation"/>
    <property type="evidence" value="ECO:0007669"/>
    <property type="project" value="UniProtKB-KW"/>
</dbReference>
<evidence type="ECO:0000313" key="5">
    <source>
        <dbReference type="Proteomes" id="UP000613512"/>
    </source>
</evidence>
<dbReference type="InterPro" id="IPR029063">
    <property type="entry name" value="SAM-dependent_MTases_sf"/>
</dbReference>
<dbReference type="CDD" id="cd02440">
    <property type="entry name" value="AdoMet_MTases"/>
    <property type="match status" value="1"/>
</dbReference>
<evidence type="ECO:0000259" key="3">
    <source>
        <dbReference type="Pfam" id="PF13649"/>
    </source>
</evidence>
<dbReference type="GO" id="GO:0008168">
    <property type="term" value="F:methyltransferase activity"/>
    <property type="evidence" value="ECO:0007669"/>
    <property type="project" value="UniProtKB-KW"/>
</dbReference>
<reference evidence="4" key="1">
    <citation type="journal article" date="2014" name="Int. J. Syst. Evol. Microbiol.">
        <title>Complete genome sequence of Corynebacterium casei LMG S-19264T (=DSM 44701T), isolated from a smear-ripened cheese.</title>
        <authorList>
            <consortium name="US DOE Joint Genome Institute (JGI-PGF)"/>
            <person name="Walter F."/>
            <person name="Albersmeier A."/>
            <person name="Kalinowski J."/>
            <person name="Ruckert C."/>
        </authorList>
    </citation>
    <scope>NUCLEOTIDE SEQUENCE</scope>
    <source>
        <strain evidence="4">CGMCC 1.12408</strain>
    </source>
</reference>
<keyword evidence="2" id="KW-0808">Transferase</keyword>
<dbReference type="PANTHER" id="PTHR44942">
    <property type="entry name" value="METHYLTRANSF_11 DOMAIN-CONTAINING PROTEIN"/>
    <property type="match status" value="1"/>
</dbReference>
<keyword evidence="1 4" id="KW-0489">Methyltransferase</keyword>
<accession>A0A916W5K9</accession>
<organism evidence="4 5">
    <name type="scientific">Ornithinibacillus halotolerans</name>
    <dbReference type="NCBI Taxonomy" id="1274357"/>
    <lineage>
        <taxon>Bacteria</taxon>
        <taxon>Bacillati</taxon>
        <taxon>Bacillota</taxon>
        <taxon>Bacilli</taxon>
        <taxon>Bacillales</taxon>
        <taxon>Bacillaceae</taxon>
        <taxon>Ornithinibacillus</taxon>
    </lineage>
</organism>
<dbReference type="Proteomes" id="UP000613512">
    <property type="component" value="Unassembled WGS sequence"/>
</dbReference>
<evidence type="ECO:0000256" key="2">
    <source>
        <dbReference type="ARBA" id="ARBA00022679"/>
    </source>
</evidence>
<evidence type="ECO:0000313" key="4">
    <source>
        <dbReference type="EMBL" id="GGA67862.1"/>
    </source>
</evidence>
<sequence>MVNYGRELFKGTATYYARYRPMYPSSLIRFLVYKFSLDGSGRMLDLGCGTGQLTCRFSDWFDEIVGIDMEPEMIEEAKRISTETRVENIDWYIGELDTYTDNFKQTFRLVTIAKAFHWMDREKVLADLYELVDNGGGVAIIDHYNPSQEPLRWQKKVTSLVKQWYGAERRAGKTTYNHPKMTHEEVVSQSNFELEIHKLPAYEQKWTIASILGNLYSTSYGNKRFLGENVKAFEDNLKDELLKINPTGIFKEQIDLSVILALKK</sequence>
<name>A0A916W5K9_9BACI</name>
<evidence type="ECO:0000256" key="1">
    <source>
        <dbReference type="ARBA" id="ARBA00022603"/>
    </source>
</evidence>
<dbReference type="Gene3D" id="3.40.50.150">
    <property type="entry name" value="Vaccinia Virus protein VP39"/>
    <property type="match status" value="1"/>
</dbReference>
<dbReference type="Pfam" id="PF13649">
    <property type="entry name" value="Methyltransf_25"/>
    <property type="match status" value="1"/>
</dbReference>